<accession>A0ABT0XCW4</accession>
<sequence length="159" mass="17806">MSVANRSALAAAVVAGAMLPSFYEAVVGAVVRHNARRLRDGDIGPQMRGYADDVRLVFPGRSSWSGEFRGKQEVGRWLQRFVDAGLVIDFEDVLVSGPPWATRIALRFSDWCEDEWGQVVYTNRGTIHGRMRWGRLTSYEVFEDTVRGEEFDAHLAAQG</sequence>
<organism evidence="1 2">
    <name type="scientific">Streptomyces meridianus</name>
    <dbReference type="NCBI Taxonomy" id="2938945"/>
    <lineage>
        <taxon>Bacteria</taxon>
        <taxon>Bacillati</taxon>
        <taxon>Actinomycetota</taxon>
        <taxon>Actinomycetes</taxon>
        <taxon>Kitasatosporales</taxon>
        <taxon>Streptomycetaceae</taxon>
        <taxon>Streptomyces</taxon>
    </lineage>
</organism>
<dbReference type="SUPFAM" id="SSF54427">
    <property type="entry name" value="NTF2-like"/>
    <property type="match status" value="1"/>
</dbReference>
<keyword evidence="2" id="KW-1185">Reference proteome</keyword>
<dbReference type="Proteomes" id="UP001167160">
    <property type="component" value="Unassembled WGS sequence"/>
</dbReference>
<dbReference type="EMBL" id="JAMQGM010000046">
    <property type="protein sequence ID" value="MCM2579768.1"/>
    <property type="molecule type" value="Genomic_DNA"/>
</dbReference>
<name>A0ABT0XCW4_9ACTN</name>
<dbReference type="Gene3D" id="3.10.450.50">
    <property type="match status" value="1"/>
</dbReference>
<gene>
    <name evidence="1" type="ORF">M1E25_20870</name>
</gene>
<dbReference type="InterPro" id="IPR032710">
    <property type="entry name" value="NTF2-like_dom_sf"/>
</dbReference>
<protein>
    <recommendedName>
        <fullName evidence="3">SnoaL-like domain-containing protein</fullName>
    </recommendedName>
</protein>
<evidence type="ECO:0000313" key="1">
    <source>
        <dbReference type="EMBL" id="MCM2579768.1"/>
    </source>
</evidence>
<proteinExistence type="predicted"/>
<dbReference type="RefSeq" id="WP_251417975.1">
    <property type="nucleotide sequence ID" value="NZ_JAMQGM010000046.1"/>
</dbReference>
<reference evidence="1" key="1">
    <citation type="journal article" date="2023" name="Int. J. Syst. Evol. Microbiol.">
        <title>Streptomyces meridianus sp. nov. isolated from brackish water of the Tagus estuary in Alcochete, Portugal.</title>
        <authorList>
            <person name="Santos J.D.N."/>
            <person name="Klimek D."/>
            <person name="Calusinska M."/>
            <person name="Lobo Da Cunha A."/>
            <person name="Catita J."/>
            <person name="Goncalves H."/>
            <person name="Gonzalez I."/>
            <person name="Reyes F."/>
            <person name="Lage O.M."/>
        </authorList>
    </citation>
    <scope>NUCLEOTIDE SEQUENCE</scope>
    <source>
        <strain evidence="1">MTZ3.1</strain>
    </source>
</reference>
<evidence type="ECO:0008006" key="3">
    <source>
        <dbReference type="Google" id="ProtNLM"/>
    </source>
</evidence>
<evidence type="ECO:0000313" key="2">
    <source>
        <dbReference type="Proteomes" id="UP001167160"/>
    </source>
</evidence>
<comment type="caution">
    <text evidence="1">The sequence shown here is derived from an EMBL/GenBank/DDBJ whole genome shotgun (WGS) entry which is preliminary data.</text>
</comment>